<feature type="compositionally biased region" description="Acidic residues" evidence="1">
    <location>
        <begin position="355"/>
        <end position="371"/>
    </location>
</feature>
<evidence type="ECO:0000313" key="4">
    <source>
        <dbReference type="Proteomes" id="UP000014809"/>
    </source>
</evidence>
<dbReference type="EMBL" id="CP003696">
    <property type="protein sequence ID" value="AGP31806.1"/>
    <property type="molecule type" value="Genomic_DNA"/>
</dbReference>
<dbReference type="Proteomes" id="UP000014809">
    <property type="component" value="Chromosome"/>
</dbReference>
<evidence type="ECO:0000256" key="2">
    <source>
        <dbReference type="SAM" id="Phobius"/>
    </source>
</evidence>
<dbReference type="STRING" id="1200352.A606_10835"/>
<dbReference type="SUPFAM" id="SSF56601">
    <property type="entry name" value="beta-lactamase/transpeptidase-like"/>
    <property type="match status" value="1"/>
</dbReference>
<keyword evidence="2" id="KW-1133">Transmembrane helix</keyword>
<organism evidence="3 4">
    <name type="scientific">Corynebacterium terpenotabidum Y-11</name>
    <dbReference type="NCBI Taxonomy" id="1200352"/>
    <lineage>
        <taxon>Bacteria</taxon>
        <taxon>Bacillati</taxon>
        <taxon>Actinomycetota</taxon>
        <taxon>Actinomycetes</taxon>
        <taxon>Mycobacteriales</taxon>
        <taxon>Corynebacteriaceae</taxon>
        <taxon>Corynebacterium</taxon>
    </lineage>
</organism>
<evidence type="ECO:0000313" key="3">
    <source>
        <dbReference type="EMBL" id="AGP31806.1"/>
    </source>
</evidence>
<keyword evidence="2" id="KW-0812">Transmembrane</keyword>
<dbReference type="AlphaFoldDB" id="S4XGY5"/>
<gene>
    <name evidence="3" type="ORF">A606_10835</name>
</gene>
<proteinExistence type="predicted"/>
<dbReference type="HOGENOM" id="CLU_055774_0_0_11"/>
<keyword evidence="4" id="KW-1185">Reference proteome</keyword>
<reference evidence="3 4" key="1">
    <citation type="submission" date="2012-06" db="EMBL/GenBank/DDBJ databases">
        <title>Complete genome sequence of Corynebacterium terpenotabidum Y-11 (=DSM 44721).</title>
        <authorList>
            <person name="Ruckert C."/>
            <person name="Albersmeier A."/>
            <person name="Al-Dilaimi A."/>
            <person name="Szczepanowski R."/>
            <person name="Kalinowski J."/>
        </authorList>
    </citation>
    <scope>NUCLEOTIDE SEQUENCE [LARGE SCALE GENOMIC DNA]</scope>
    <source>
        <strain evidence="3 4">Y-11</strain>
    </source>
</reference>
<protein>
    <submittedName>
        <fullName evidence="3">Uncharacterized protein</fullName>
    </submittedName>
</protein>
<feature type="compositionally biased region" description="Low complexity" evidence="1">
    <location>
        <begin position="344"/>
        <end position="354"/>
    </location>
</feature>
<name>S4XGY5_9CORY</name>
<feature type="region of interest" description="Disordered" evidence="1">
    <location>
        <begin position="191"/>
        <end position="214"/>
    </location>
</feature>
<evidence type="ECO:0000256" key="1">
    <source>
        <dbReference type="SAM" id="MobiDB-lite"/>
    </source>
</evidence>
<dbReference type="RefSeq" id="WP_020442155.1">
    <property type="nucleotide sequence ID" value="NC_021663.1"/>
</dbReference>
<dbReference type="eggNOG" id="COG2367">
    <property type="taxonomic scope" value="Bacteria"/>
</dbReference>
<accession>S4XGY5</accession>
<dbReference type="Gene3D" id="3.40.710.10">
    <property type="entry name" value="DD-peptidase/beta-lactamase superfamily"/>
    <property type="match status" value="1"/>
</dbReference>
<feature type="transmembrane region" description="Helical" evidence="2">
    <location>
        <begin position="38"/>
        <end position="60"/>
    </location>
</feature>
<dbReference type="PATRIC" id="fig|1200352.3.peg.2213"/>
<dbReference type="InterPro" id="IPR012338">
    <property type="entry name" value="Beta-lactam/transpept-like"/>
</dbReference>
<keyword evidence="2" id="KW-0472">Membrane</keyword>
<sequence>MESRHSRGRGRARDGAEQAAEQFEVYDDFSSSSSSGRVGLWVLGTLLLAILSITVLVTALQDVDSDAGDVDEERAALESAAIEASRPTEQEQANAATTRLTEVITDIEERYDVVIGVSSRAGGGVIHAGDLDDVRAWSSVKVPIALAAVQNALKEGTTADLADDITLALTQSDNDAALRLWETLGTDEESSTAVDTVLRQAGDPTDAESDRSNDDYEGFGDIHWSLDNQIIFANRLGCLAGADQVLDAMGQVIPEYRRGLGLLPNARFKGGWGTEPDGTYLLREFGLVGEEGRQVPLAIAVEPADGTDTTARAAAGALAEALAPVITELADADGTAQCQVPAGVSAASDAAPADAVDEGDTVDGDDTVDGA</sequence>
<dbReference type="KEGG" id="cter:A606_10835"/>
<feature type="region of interest" description="Disordered" evidence="1">
    <location>
        <begin position="344"/>
        <end position="371"/>
    </location>
</feature>